<sequence>MQAHYAFRVTIRLESTTPSVSIDPATAETTVTVYRQAPEPETKGWLFFRNALWRGEVADHEHARGLAEEWLGDGFEVESVAFSELRTDEAYLEAFEDAIAADLGAFKASTVSEVRSKYLGSSIRVVDG</sequence>
<protein>
    <recommendedName>
        <fullName evidence="3">LWR-salt protein</fullName>
    </recommendedName>
</protein>
<dbReference type="NCBIfam" id="NF033910">
    <property type="entry name" value="LWR_salt"/>
    <property type="match status" value="1"/>
</dbReference>
<reference evidence="1 2" key="1">
    <citation type="submission" date="2016-10" db="EMBL/GenBank/DDBJ databases">
        <authorList>
            <person name="de Groot N.N."/>
        </authorList>
    </citation>
    <scope>NUCLEOTIDE SEQUENCE [LARGE SCALE GENOMIC DNA]</scope>
    <source>
        <strain evidence="1 2">SP2</strain>
    </source>
</reference>
<evidence type="ECO:0000313" key="2">
    <source>
        <dbReference type="Proteomes" id="UP000182829"/>
    </source>
</evidence>
<organism evidence="1 2">
    <name type="scientific">Natronobacterium gregoryi</name>
    <dbReference type="NCBI Taxonomy" id="44930"/>
    <lineage>
        <taxon>Archaea</taxon>
        <taxon>Methanobacteriati</taxon>
        <taxon>Methanobacteriota</taxon>
        <taxon>Stenosarchaea group</taxon>
        <taxon>Halobacteria</taxon>
        <taxon>Halobacteriales</taxon>
        <taxon>Natrialbaceae</taxon>
        <taxon>Natronobacterium</taxon>
    </lineage>
</organism>
<accession>A0A1I3J0I7</accession>
<dbReference type="AlphaFoldDB" id="A0A1I3J0I7"/>
<dbReference type="EMBL" id="FORO01000001">
    <property type="protein sequence ID" value="SFI53781.1"/>
    <property type="molecule type" value="Genomic_DNA"/>
</dbReference>
<dbReference type="RefSeq" id="WP_005581033.1">
    <property type="nucleotide sequence ID" value="NZ_FORO01000001.1"/>
</dbReference>
<name>A0A1I3J0I7_9EURY</name>
<gene>
    <name evidence="1" type="ORF">SAMN05443661_101215</name>
</gene>
<dbReference type="Proteomes" id="UP000182829">
    <property type="component" value="Unassembled WGS sequence"/>
</dbReference>
<dbReference type="GeneID" id="14210171"/>
<dbReference type="OMA" id="FFRDTLW"/>
<evidence type="ECO:0008006" key="3">
    <source>
        <dbReference type="Google" id="ProtNLM"/>
    </source>
</evidence>
<proteinExistence type="predicted"/>
<dbReference type="Pfam" id="PF26423">
    <property type="entry name" value="LWR_salt"/>
    <property type="match status" value="1"/>
</dbReference>
<dbReference type="OrthoDB" id="202660at2157"/>
<dbReference type="InterPro" id="IPR049798">
    <property type="entry name" value="LWR_salt"/>
</dbReference>
<evidence type="ECO:0000313" key="1">
    <source>
        <dbReference type="EMBL" id="SFI53781.1"/>
    </source>
</evidence>